<keyword evidence="2" id="KW-1185">Reference proteome</keyword>
<organism evidence="1 2">
    <name type="scientific">Dorcoceras hygrometricum</name>
    <dbReference type="NCBI Taxonomy" id="472368"/>
    <lineage>
        <taxon>Eukaryota</taxon>
        <taxon>Viridiplantae</taxon>
        <taxon>Streptophyta</taxon>
        <taxon>Embryophyta</taxon>
        <taxon>Tracheophyta</taxon>
        <taxon>Spermatophyta</taxon>
        <taxon>Magnoliopsida</taxon>
        <taxon>eudicotyledons</taxon>
        <taxon>Gunneridae</taxon>
        <taxon>Pentapetalae</taxon>
        <taxon>asterids</taxon>
        <taxon>lamiids</taxon>
        <taxon>Lamiales</taxon>
        <taxon>Gesneriaceae</taxon>
        <taxon>Didymocarpoideae</taxon>
        <taxon>Trichosporeae</taxon>
        <taxon>Loxocarpinae</taxon>
        <taxon>Dorcoceras</taxon>
    </lineage>
</organism>
<dbReference type="Proteomes" id="UP000250235">
    <property type="component" value="Unassembled WGS sequence"/>
</dbReference>
<evidence type="ECO:0000313" key="1">
    <source>
        <dbReference type="EMBL" id="KZV24913.1"/>
    </source>
</evidence>
<dbReference type="GO" id="GO:0016301">
    <property type="term" value="F:kinase activity"/>
    <property type="evidence" value="ECO:0007669"/>
    <property type="project" value="UniProtKB-KW"/>
</dbReference>
<gene>
    <name evidence="1" type="ORF">F511_21611</name>
</gene>
<reference evidence="1 2" key="1">
    <citation type="journal article" date="2015" name="Proc. Natl. Acad. Sci. U.S.A.">
        <title>The resurrection genome of Boea hygrometrica: A blueprint for survival of dehydration.</title>
        <authorList>
            <person name="Xiao L."/>
            <person name="Yang G."/>
            <person name="Zhang L."/>
            <person name="Yang X."/>
            <person name="Zhao S."/>
            <person name="Ji Z."/>
            <person name="Zhou Q."/>
            <person name="Hu M."/>
            <person name="Wang Y."/>
            <person name="Chen M."/>
            <person name="Xu Y."/>
            <person name="Jin H."/>
            <person name="Xiao X."/>
            <person name="Hu G."/>
            <person name="Bao F."/>
            <person name="Hu Y."/>
            <person name="Wan P."/>
            <person name="Li L."/>
            <person name="Deng X."/>
            <person name="Kuang T."/>
            <person name="Xiang C."/>
            <person name="Zhu J.K."/>
            <person name="Oliver M.J."/>
            <person name="He Y."/>
        </authorList>
    </citation>
    <scope>NUCLEOTIDE SEQUENCE [LARGE SCALE GENOMIC DNA]</scope>
    <source>
        <strain evidence="2">cv. XS01</strain>
    </source>
</reference>
<keyword evidence="1" id="KW-0418">Kinase</keyword>
<name>A0A2Z7ATU7_9LAMI</name>
<proteinExistence type="predicted"/>
<protein>
    <submittedName>
        <fullName evidence="1">Dephospho-CoA kinase</fullName>
    </submittedName>
</protein>
<evidence type="ECO:0000313" key="2">
    <source>
        <dbReference type="Proteomes" id="UP000250235"/>
    </source>
</evidence>
<accession>A0A2Z7ATU7</accession>
<sequence length="66" mass="7540">MSLELKRTKADLVIYNTGRLEQLSDDVREVLMHGKKPLTWTEMNLGFPGMELLFLLVSSNVTFKAL</sequence>
<dbReference type="EMBL" id="KV012495">
    <property type="protein sequence ID" value="KZV24913.1"/>
    <property type="molecule type" value="Genomic_DNA"/>
</dbReference>
<dbReference type="AlphaFoldDB" id="A0A2Z7ATU7"/>
<keyword evidence="1" id="KW-0808">Transferase</keyword>
<dbReference type="OrthoDB" id="247245at2759"/>